<evidence type="ECO:0000256" key="7">
    <source>
        <dbReference type="SAM" id="MobiDB-lite"/>
    </source>
</evidence>
<dbReference type="Gene3D" id="3.90.79.10">
    <property type="entry name" value="Nucleoside Triphosphate Pyrophosphohydrolase"/>
    <property type="match status" value="1"/>
</dbReference>
<gene>
    <name evidence="10" type="ORF">MIMGU_mgv1a012854mg</name>
</gene>
<feature type="region of interest" description="Disordered" evidence="7">
    <location>
        <begin position="24"/>
        <end position="45"/>
    </location>
</feature>
<dbReference type="PANTHER" id="PTHR12992:SF41">
    <property type="entry name" value="NUDIX HYDROLASE 11"/>
    <property type="match status" value="1"/>
</dbReference>
<dbReference type="SUPFAM" id="SSF55811">
    <property type="entry name" value="Nudix"/>
    <property type="match status" value="1"/>
</dbReference>
<evidence type="ECO:0000256" key="6">
    <source>
        <dbReference type="ARBA" id="ARBA00023211"/>
    </source>
</evidence>
<dbReference type="OMA" id="GMRDETD"/>
<dbReference type="GO" id="GO:0010945">
    <property type="term" value="F:coenzyme A diphosphatase activity"/>
    <property type="evidence" value="ECO:0007669"/>
    <property type="project" value="InterPro"/>
</dbReference>
<dbReference type="GO" id="GO:0005737">
    <property type="term" value="C:cytoplasm"/>
    <property type="evidence" value="ECO:0007669"/>
    <property type="project" value="UniProtKB-ARBA"/>
</dbReference>
<accession>A0A022QJD7</accession>
<dbReference type="CDD" id="cd03426">
    <property type="entry name" value="NUDIX_CoAse_Nudt7"/>
    <property type="match status" value="1"/>
</dbReference>
<evidence type="ECO:0000256" key="3">
    <source>
        <dbReference type="ARBA" id="ARBA00022723"/>
    </source>
</evidence>
<dbReference type="STRING" id="4155.A0A022QJD7"/>
<dbReference type="FunFam" id="3.90.79.10:FF:000036">
    <property type="entry name" value="Nudix hydrolase 11"/>
    <property type="match status" value="1"/>
</dbReference>
<dbReference type="InterPro" id="IPR015797">
    <property type="entry name" value="NUDIX_hydrolase-like_dom_sf"/>
</dbReference>
<dbReference type="GO" id="GO:0046872">
    <property type="term" value="F:metal ion binding"/>
    <property type="evidence" value="ECO:0007669"/>
    <property type="project" value="UniProtKB-KW"/>
</dbReference>
<dbReference type="OrthoDB" id="206213at2759"/>
<dbReference type="AlphaFoldDB" id="A0A022QJD7"/>
<dbReference type="eggNOG" id="KOG3069">
    <property type="taxonomic scope" value="Eukaryota"/>
</dbReference>
<evidence type="ECO:0000256" key="8">
    <source>
        <dbReference type="SAM" id="Phobius"/>
    </source>
</evidence>
<comment type="cofactor">
    <cofactor evidence="2">
        <name>Mg(2+)</name>
        <dbReference type="ChEBI" id="CHEBI:18420"/>
    </cofactor>
</comment>
<evidence type="ECO:0000259" key="9">
    <source>
        <dbReference type="PROSITE" id="PS51462"/>
    </source>
</evidence>
<dbReference type="KEGG" id="egt:105969068"/>
<dbReference type="GO" id="GO:0015937">
    <property type="term" value="P:coenzyme A biosynthetic process"/>
    <property type="evidence" value="ECO:0007669"/>
    <property type="project" value="UniProtKB-ARBA"/>
</dbReference>
<name>A0A022QJD7_ERYGU</name>
<keyword evidence="4" id="KW-0378">Hydrolase</keyword>
<keyword evidence="11" id="KW-1185">Reference proteome</keyword>
<evidence type="ECO:0000313" key="10">
    <source>
        <dbReference type="EMBL" id="EYU28051.1"/>
    </source>
</evidence>
<organism evidence="10 11">
    <name type="scientific">Erythranthe guttata</name>
    <name type="common">Yellow monkey flower</name>
    <name type="synonym">Mimulus guttatus</name>
    <dbReference type="NCBI Taxonomy" id="4155"/>
    <lineage>
        <taxon>Eukaryota</taxon>
        <taxon>Viridiplantae</taxon>
        <taxon>Streptophyta</taxon>
        <taxon>Embryophyta</taxon>
        <taxon>Tracheophyta</taxon>
        <taxon>Spermatophyta</taxon>
        <taxon>Magnoliopsida</taxon>
        <taxon>eudicotyledons</taxon>
        <taxon>Gunneridae</taxon>
        <taxon>Pentapetalae</taxon>
        <taxon>asterids</taxon>
        <taxon>lamiids</taxon>
        <taxon>Lamiales</taxon>
        <taxon>Phrymaceae</taxon>
        <taxon>Erythranthe</taxon>
    </lineage>
</organism>
<comment type="cofactor">
    <cofactor evidence="1">
        <name>Mn(2+)</name>
        <dbReference type="ChEBI" id="CHEBI:29035"/>
    </cofactor>
</comment>
<evidence type="ECO:0000256" key="5">
    <source>
        <dbReference type="ARBA" id="ARBA00022842"/>
    </source>
</evidence>
<dbReference type="GO" id="GO:0015938">
    <property type="term" value="P:coenzyme A catabolic process"/>
    <property type="evidence" value="ECO:0000318"/>
    <property type="project" value="GO_Central"/>
</dbReference>
<dbReference type="GO" id="GO:0006637">
    <property type="term" value="P:acyl-CoA metabolic process"/>
    <property type="evidence" value="ECO:0007669"/>
    <property type="project" value="UniProtKB-ARBA"/>
</dbReference>
<protein>
    <recommendedName>
        <fullName evidence="9">Nudix hydrolase domain-containing protein</fullName>
    </recommendedName>
</protein>
<dbReference type="EMBL" id="KI631456">
    <property type="protein sequence ID" value="EYU28051.1"/>
    <property type="molecule type" value="Genomic_DNA"/>
</dbReference>
<dbReference type="Pfam" id="PF00293">
    <property type="entry name" value="NUDIX"/>
    <property type="match status" value="1"/>
</dbReference>
<keyword evidence="8" id="KW-0812">Transmembrane</keyword>
<keyword evidence="6" id="KW-0464">Manganese</keyword>
<keyword evidence="8" id="KW-1133">Transmembrane helix</keyword>
<dbReference type="GO" id="GO:0008893">
    <property type="term" value="F:guanosine-3',5'-bis(diphosphate) 3'-diphosphatase activity"/>
    <property type="evidence" value="ECO:0007669"/>
    <property type="project" value="UniProtKB-ARBA"/>
</dbReference>
<dbReference type="Proteomes" id="UP000030748">
    <property type="component" value="Unassembled WGS sequence"/>
</dbReference>
<dbReference type="PhylomeDB" id="A0A022QJD7"/>
<feature type="domain" description="Nudix hydrolase" evidence="9">
    <location>
        <begin position="51"/>
        <end position="207"/>
    </location>
</feature>
<keyword evidence="5" id="KW-0460">Magnesium</keyword>
<dbReference type="PROSITE" id="PS51462">
    <property type="entry name" value="NUDIX"/>
    <property type="match status" value="1"/>
</dbReference>
<dbReference type="PANTHER" id="PTHR12992">
    <property type="entry name" value="NUDIX HYDROLASE"/>
    <property type="match status" value="1"/>
</dbReference>
<keyword evidence="3" id="KW-0479">Metal-binding</keyword>
<reference evidence="10 11" key="1">
    <citation type="journal article" date="2013" name="Proc. Natl. Acad. Sci. U.S.A.">
        <title>Fine-scale variation in meiotic recombination in Mimulus inferred from population shotgun sequencing.</title>
        <authorList>
            <person name="Hellsten U."/>
            <person name="Wright K.M."/>
            <person name="Jenkins J."/>
            <person name="Shu S."/>
            <person name="Yuan Y."/>
            <person name="Wessler S.R."/>
            <person name="Schmutz J."/>
            <person name="Willis J.H."/>
            <person name="Rokhsar D.S."/>
        </authorList>
    </citation>
    <scope>NUCLEOTIDE SEQUENCE [LARGE SCALE GENOMIC DNA]</scope>
    <source>
        <strain evidence="11">cv. DUN x IM62</strain>
    </source>
</reference>
<evidence type="ECO:0000256" key="1">
    <source>
        <dbReference type="ARBA" id="ARBA00001936"/>
    </source>
</evidence>
<evidence type="ECO:0000256" key="4">
    <source>
        <dbReference type="ARBA" id="ARBA00022801"/>
    </source>
</evidence>
<sequence>MCPNRSERSETLVELAQRLRLYKSNHTSDVSDKDSDTQNSGGGLFPQGVGSDRAAVLICLFEGQSGDLRVILTKRSSTMSSHSGDVALPGGKWEEGDDNDADTALREANEEIGLDPSFVEVVTILEPYYTKRNITVFPVIGIIWDISNFNPVANASEVESVFDAPLEMFLKSENQREEKSEWMGYKYSLHFFDYQSENKSYVIWALTAAILINAASVVYQRPPAFETHMPKFWARSRH</sequence>
<proteinExistence type="predicted"/>
<feature type="transmembrane region" description="Helical" evidence="8">
    <location>
        <begin position="201"/>
        <end position="219"/>
    </location>
</feature>
<dbReference type="InterPro" id="IPR000086">
    <property type="entry name" value="NUDIX_hydrolase_dom"/>
</dbReference>
<dbReference type="InterPro" id="IPR045121">
    <property type="entry name" value="CoAse"/>
</dbReference>
<keyword evidence="8" id="KW-0472">Membrane</keyword>
<evidence type="ECO:0000313" key="11">
    <source>
        <dbReference type="Proteomes" id="UP000030748"/>
    </source>
</evidence>
<evidence type="ECO:0000256" key="2">
    <source>
        <dbReference type="ARBA" id="ARBA00001946"/>
    </source>
</evidence>